<proteinExistence type="predicted"/>
<evidence type="ECO:0008006" key="3">
    <source>
        <dbReference type="Google" id="ProtNLM"/>
    </source>
</evidence>
<dbReference type="Proteomes" id="UP000192980">
    <property type="component" value="Unassembled WGS sequence"/>
</dbReference>
<dbReference type="OrthoDB" id="253409at2"/>
<protein>
    <recommendedName>
        <fullName evidence="3">Pectate lyase superfamily protein</fullName>
    </recommendedName>
</protein>
<evidence type="ECO:0000313" key="2">
    <source>
        <dbReference type="Proteomes" id="UP000192980"/>
    </source>
</evidence>
<dbReference type="RefSeq" id="WP_085473246.1">
    <property type="nucleotide sequence ID" value="NZ_FXAU01000004.1"/>
</dbReference>
<organism evidence="1 2">
    <name type="scientific">Sphingobacterium psychroaquaticum</name>
    <dbReference type="NCBI Taxonomy" id="561061"/>
    <lineage>
        <taxon>Bacteria</taxon>
        <taxon>Pseudomonadati</taxon>
        <taxon>Bacteroidota</taxon>
        <taxon>Sphingobacteriia</taxon>
        <taxon>Sphingobacteriales</taxon>
        <taxon>Sphingobacteriaceae</taxon>
        <taxon>Sphingobacterium</taxon>
    </lineage>
</organism>
<reference evidence="1 2" key="1">
    <citation type="submission" date="2017-04" db="EMBL/GenBank/DDBJ databases">
        <authorList>
            <person name="Afonso C.L."/>
            <person name="Miller P.J."/>
            <person name="Scott M.A."/>
            <person name="Spackman E."/>
            <person name="Goraichik I."/>
            <person name="Dimitrov K.M."/>
            <person name="Suarez D.L."/>
            <person name="Swayne D.E."/>
        </authorList>
    </citation>
    <scope>NUCLEOTIDE SEQUENCE [LARGE SCALE GENOMIC DNA]</scope>
    <source>
        <strain evidence="1 2">DSM 22418</strain>
    </source>
</reference>
<accession>A0A1X7K430</accession>
<evidence type="ECO:0000313" key="1">
    <source>
        <dbReference type="EMBL" id="SMG35352.1"/>
    </source>
</evidence>
<gene>
    <name evidence="1" type="ORF">SAMN05660862_2515</name>
</gene>
<name>A0A1X7K430_9SPHI</name>
<keyword evidence="2" id="KW-1185">Reference proteome</keyword>
<dbReference type="AlphaFoldDB" id="A0A1X7K430"/>
<sequence>MSQEGTKDVSQAQYRTDMKPEDTLLIVNSETKEVQQVEVSKIGRTLEFDTVEDLRSMNSNDKELLRSGVVKSARLLGYYKKGDLPFYTVNYYISDSDDPDDGGSTFVIGDLKLQAYLGDNVDTRYFGAFPDSVTEASVNLQAGVEYLKRIGGGDLVIPTHPIYSMLVNYTVYINKAAAIPITIRGGNAIGKSATQWENRGSSIVATRSTTIFRTNMKENGRPYKGKDDYCTNVSFKNLSFVAGSDDIDVIAIENYRTRQLVENVSGQNLWAVVLQDENPPAGMPANEWDNYCDSSIYRGVTISFPKKHGIRTTHNDQGIYEFITTNYPRQTCENILYIHYSFGITVRSLLFAQLDMPNLPVSNTSALVHMKLCTAFDVQGGHIEKCTFNSAFYLDRCFSGTISGFHERFYGRNFIKTQGCKKLKYENMHILSTRMEGYYDVFDSVEFGSSNVYYNNIWASNYTDSDWQPVAERELILNKPRTSTYMSLMSNKMDTNPAIVEMRNGYSNLITKVGALCVTNYELTKSPVDLITGVSSQFDDSINIGGGSSARVAATQISFFSARFKGELIGENVGGFNGSVWYFNKPFRFNGVMPAGNQFAYYRNGGTAMSWKSDNFPELLSSQYNSPTTNGTLTTLYSYVMPANYLAVGDFLEINSQLSIGVSSGTKILVDFGAINLYTSNVFNGLSATSSASIKIKMIRYITGGAKLHVEQIVDGLITTTLLELQGLRYDEANDIKLRAQTGTGVITGFANQVTKFKIYA</sequence>
<dbReference type="STRING" id="561061.SAMN05660862_2515"/>
<dbReference type="EMBL" id="FXAU01000004">
    <property type="protein sequence ID" value="SMG35352.1"/>
    <property type="molecule type" value="Genomic_DNA"/>
</dbReference>